<comment type="caution">
    <text evidence="1">The sequence shown here is derived from an EMBL/GenBank/DDBJ whole genome shotgun (WGS) entry which is preliminary data.</text>
</comment>
<evidence type="ECO:0000313" key="2">
    <source>
        <dbReference type="Proteomes" id="UP001139125"/>
    </source>
</evidence>
<accession>A0A9X2REX2</accession>
<dbReference type="Pfam" id="PF07030">
    <property type="entry name" value="Phage_Mu_Gp36"/>
    <property type="match status" value="1"/>
</dbReference>
<dbReference type="AlphaFoldDB" id="A0A9X2REX2"/>
<gene>
    <name evidence="1" type="ORF">NM125_00210</name>
</gene>
<organism evidence="1 2">
    <name type="scientific">Gracilimonas sediminicola</name>
    <dbReference type="NCBI Taxonomy" id="2952158"/>
    <lineage>
        <taxon>Bacteria</taxon>
        <taxon>Pseudomonadati</taxon>
        <taxon>Balneolota</taxon>
        <taxon>Balneolia</taxon>
        <taxon>Balneolales</taxon>
        <taxon>Balneolaceae</taxon>
        <taxon>Gracilimonas</taxon>
    </lineage>
</organism>
<dbReference type="RefSeq" id="WP_255131653.1">
    <property type="nucleotide sequence ID" value="NZ_JANDBC010000001.1"/>
</dbReference>
<protein>
    <submittedName>
        <fullName evidence="1">DUF1320 domain-containing protein</fullName>
    </submittedName>
</protein>
<proteinExistence type="predicted"/>
<name>A0A9X2REX2_9BACT</name>
<keyword evidence="2" id="KW-1185">Reference proteome</keyword>
<reference evidence="1" key="1">
    <citation type="submission" date="2022-06" db="EMBL/GenBank/DDBJ databases">
        <title>Gracilimonas sp. CAU 1638 isolated from sea sediment.</title>
        <authorList>
            <person name="Kim W."/>
        </authorList>
    </citation>
    <scope>NUCLEOTIDE SEQUENCE</scope>
    <source>
        <strain evidence="1">CAU 1638</strain>
    </source>
</reference>
<dbReference type="Proteomes" id="UP001139125">
    <property type="component" value="Unassembled WGS sequence"/>
</dbReference>
<evidence type="ECO:0000313" key="1">
    <source>
        <dbReference type="EMBL" id="MCP9289994.1"/>
    </source>
</evidence>
<dbReference type="EMBL" id="JANDBC010000001">
    <property type="protein sequence ID" value="MCP9289994.1"/>
    <property type="molecule type" value="Genomic_DNA"/>
</dbReference>
<dbReference type="InterPro" id="IPR009752">
    <property type="entry name" value="Phage_Mu_GpJ"/>
</dbReference>
<sequence>MPLLATANNLVDEWGSKEIGRLLTQKEIISDDTGDTKSDYDSALFSEDTTLVTDVEAELNRVLNRAEAFIRVHVENLYGWPIRKDGFDTEAHPILKYITLVIARYYMHDEAYRERIDEAVASLYERYEAVLKKIETGEIEIGDIDRAQSEITNYII</sequence>